<dbReference type="PANTHER" id="PTHR43046">
    <property type="entry name" value="GDP-MANNOSE MANNOSYL HYDROLASE"/>
    <property type="match status" value="1"/>
</dbReference>
<keyword evidence="7" id="KW-1185">Reference proteome</keyword>
<protein>
    <submittedName>
        <fullName evidence="6">ADP-ribose pyrophosphatase YjhB (NUDIX family)</fullName>
    </submittedName>
</protein>
<dbReference type="PROSITE" id="PS00893">
    <property type="entry name" value="NUDIX_BOX"/>
    <property type="match status" value="1"/>
</dbReference>
<proteinExistence type="inferred from homology"/>
<sequence>MFVTHADNPVVRCVGAVVHDAAGRLLLIRRATEPGRGQWSLPGGRVEPGESDTAAVARELREETGLDVRVGALVGSVRRGPYLIFDYAADAVGGDLLAGDDASEAAWVTSAEFTRLDEGNMLVAQLAETLAEWRVLPRA</sequence>
<evidence type="ECO:0000313" key="6">
    <source>
        <dbReference type="EMBL" id="TDV37615.1"/>
    </source>
</evidence>
<comment type="similarity">
    <text evidence="2 4">Belongs to the Nudix hydrolase family.</text>
</comment>
<evidence type="ECO:0000256" key="2">
    <source>
        <dbReference type="ARBA" id="ARBA00005582"/>
    </source>
</evidence>
<organism evidence="6 7">
    <name type="scientific">Actinophytocola oryzae</name>
    <dbReference type="NCBI Taxonomy" id="502181"/>
    <lineage>
        <taxon>Bacteria</taxon>
        <taxon>Bacillati</taxon>
        <taxon>Actinomycetota</taxon>
        <taxon>Actinomycetes</taxon>
        <taxon>Pseudonocardiales</taxon>
        <taxon>Pseudonocardiaceae</taxon>
    </lineage>
</organism>
<gene>
    <name evidence="6" type="ORF">CLV71_12978</name>
</gene>
<keyword evidence="3 4" id="KW-0378">Hydrolase</keyword>
<evidence type="ECO:0000256" key="3">
    <source>
        <dbReference type="ARBA" id="ARBA00022801"/>
    </source>
</evidence>
<dbReference type="PRINTS" id="PR00502">
    <property type="entry name" value="NUDIXFAMILY"/>
</dbReference>
<accession>A0A4R7UVJ6</accession>
<dbReference type="EMBL" id="SOCP01000029">
    <property type="protein sequence ID" value="TDV37615.1"/>
    <property type="molecule type" value="Genomic_DNA"/>
</dbReference>
<name>A0A4R7UVJ6_9PSEU</name>
<comment type="cofactor">
    <cofactor evidence="1">
        <name>Mg(2+)</name>
        <dbReference type="ChEBI" id="CHEBI:18420"/>
    </cofactor>
</comment>
<dbReference type="AlphaFoldDB" id="A0A4R7UVJ6"/>
<comment type="caution">
    <text evidence="6">The sequence shown here is derived from an EMBL/GenBank/DDBJ whole genome shotgun (WGS) entry which is preliminary data.</text>
</comment>
<dbReference type="InterPro" id="IPR015797">
    <property type="entry name" value="NUDIX_hydrolase-like_dom_sf"/>
</dbReference>
<dbReference type="CDD" id="cd04673">
    <property type="entry name" value="NUDIX_ADPRase"/>
    <property type="match status" value="1"/>
</dbReference>
<evidence type="ECO:0000313" key="7">
    <source>
        <dbReference type="Proteomes" id="UP000294927"/>
    </source>
</evidence>
<feature type="domain" description="Nudix hydrolase" evidence="5">
    <location>
        <begin position="9"/>
        <end position="129"/>
    </location>
</feature>
<dbReference type="InterPro" id="IPR000086">
    <property type="entry name" value="NUDIX_hydrolase_dom"/>
</dbReference>
<dbReference type="SUPFAM" id="SSF55811">
    <property type="entry name" value="Nudix"/>
    <property type="match status" value="1"/>
</dbReference>
<dbReference type="InterPro" id="IPR020476">
    <property type="entry name" value="Nudix_hydrolase"/>
</dbReference>
<dbReference type="PANTHER" id="PTHR43046:SF14">
    <property type="entry name" value="MUTT_NUDIX FAMILY PROTEIN"/>
    <property type="match status" value="1"/>
</dbReference>
<evidence type="ECO:0000256" key="1">
    <source>
        <dbReference type="ARBA" id="ARBA00001946"/>
    </source>
</evidence>
<dbReference type="GO" id="GO:0016787">
    <property type="term" value="F:hydrolase activity"/>
    <property type="evidence" value="ECO:0007669"/>
    <property type="project" value="UniProtKB-KW"/>
</dbReference>
<reference evidence="6 7" key="1">
    <citation type="submission" date="2019-03" db="EMBL/GenBank/DDBJ databases">
        <title>Genomic Encyclopedia of Archaeal and Bacterial Type Strains, Phase II (KMG-II): from individual species to whole genera.</title>
        <authorList>
            <person name="Goeker M."/>
        </authorList>
    </citation>
    <scope>NUCLEOTIDE SEQUENCE [LARGE SCALE GENOMIC DNA]</scope>
    <source>
        <strain evidence="6 7">DSM 45499</strain>
    </source>
</reference>
<evidence type="ECO:0000259" key="5">
    <source>
        <dbReference type="PROSITE" id="PS51462"/>
    </source>
</evidence>
<dbReference type="InterPro" id="IPR020084">
    <property type="entry name" value="NUDIX_hydrolase_CS"/>
</dbReference>
<dbReference type="PROSITE" id="PS51462">
    <property type="entry name" value="NUDIX"/>
    <property type="match status" value="1"/>
</dbReference>
<evidence type="ECO:0000256" key="4">
    <source>
        <dbReference type="RuleBase" id="RU003476"/>
    </source>
</evidence>
<dbReference type="Gene3D" id="3.90.79.10">
    <property type="entry name" value="Nucleoside Triphosphate Pyrophosphohydrolase"/>
    <property type="match status" value="1"/>
</dbReference>
<dbReference type="Proteomes" id="UP000294927">
    <property type="component" value="Unassembled WGS sequence"/>
</dbReference>
<dbReference type="Pfam" id="PF00293">
    <property type="entry name" value="NUDIX"/>
    <property type="match status" value="1"/>
</dbReference>